<dbReference type="AlphaFoldDB" id="A0A0D7A5W4"/>
<protein>
    <submittedName>
        <fullName evidence="11">Mitochondrial carrier</fullName>
    </submittedName>
</protein>
<sequence>MSSTLPPLLQAVSGAVGSASAKALTYPLDLITTRVQLERYAHRRSARRILLSILRRHGVGALFDGILPDIGATLLSNFFYFYLYAFFRRVATRGGKRHKLAFILELAIGFAAGVASRAISTPLNIVALRLQTAEDDDDYDGDRKTMDDDQAYRPQTFTSVIRDIYATDGLAGFWRGFRTAILLCISPSLSAALYQIFLRVMALIVRTRRGVKATVANPRPGLAFLGGALSSVVASAILYPLILAKVRVQATDGPDSFLQTLDEAYSGRFTWIPKRRPLFSISSGSDSLRTTRATMSPYHAPAVPRENSSKKDKAKVEAKDIRGLYQGLRMQMMKGFVSQGVTYLVKRRIEEVVDGMRL</sequence>
<dbReference type="PANTHER" id="PTHR45939">
    <property type="entry name" value="PEROXISOMAL MEMBRANE PROTEIN PMP34-RELATED"/>
    <property type="match status" value="1"/>
</dbReference>
<feature type="transmembrane region" description="Helical" evidence="10">
    <location>
        <begin position="222"/>
        <end position="242"/>
    </location>
</feature>
<dbReference type="SUPFAM" id="SSF103506">
    <property type="entry name" value="Mitochondrial carrier"/>
    <property type="match status" value="1"/>
</dbReference>
<dbReference type="OrthoDB" id="18574at2759"/>
<evidence type="ECO:0000313" key="12">
    <source>
        <dbReference type="Proteomes" id="UP000054144"/>
    </source>
</evidence>
<keyword evidence="7 8" id="KW-0472">Membrane</keyword>
<dbReference type="Gene3D" id="1.50.40.10">
    <property type="entry name" value="Mitochondrial carrier domain"/>
    <property type="match status" value="1"/>
</dbReference>
<keyword evidence="3 9" id="KW-0813">Transport</keyword>
<comment type="subcellular location">
    <subcellularLocation>
        <location evidence="1">Membrane</location>
        <topology evidence="1">Multi-pass membrane protein</topology>
    </subcellularLocation>
</comment>
<name>A0A0D7A5W4_9AGAR</name>
<dbReference type="GO" id="GO:0015217">
    <property type="term" value="F:ADP transmembrane transporter activity"/>
    <property type="evidence" value="ECO:0007669"/>
    <property type="project" value="TreeGrafter"/>
</dbReference>
<comment type="similarity">
    <text evidence="2 9">Belongs to the mitochondrial carrier (TC 2.A.29) family.</text>
</comment>
<accession>A0A0D7A5W4</accession>
<feature type="transmembrane region" description="Helical" evidence="10">
    <location>
        <begin position="99"/>
        <end position="119"/>
    </location>
</feature>
<feature type="transmembrane region" description="Helical" evidence="10">
    <location>
        <begin position="180"/>
        <end position="201"/>
    </location>
</feature>
<evidence type="ECO:0000256" key="6">
    <source>
        <dbReference type="ARBA" id="ARBA00022989"/>
    </source>
</evidence>
<reference evidence="11 12" key="1">
    <citation type="journal article" date="2015" name="Fungal Genet. Biol.">
        <title>Evolution of novel wood decay mechanisms in Agaricales revealed by the genome sequences of Fistulina hepatica and Cylindrobasidium torrendii.</title>
        <authorList>
            <person name="Floudas D."/>
            <person name="Held B.W."/>
            <person name="Riley R."/>
            <person name="Nagy L.G."/>
            <person name="Koehler G."/>
            <person name="Ransdell A.S."/>
            <person name="Younus H."/>
            <person name="Chow J."/>
            <person name="Chiniquy J."/>
            <person name="Lipzen A."/>
            <person name="Tritt A."/>
            <person name="Sun H."/>
            <person name="Haridas S."/>
            <person name="LaButti K."/>
            <person name="Ohm R.A."/>
            <person name="Kues U."/>
            <person name="Blanchette R.A."/>
            <person name="Grigoriev I.V."/>
            <person name="Minto R.E."/>
            <person name="Hibbett D.S."/>
        </authorList>
    </citation>
    <scope>NUCLEOTIDE SEQUENCE [LARGE SCALE GENOMIC DNA]</scope>
    <source>
        <strain evidence="11 12">ATCC 64428</strain>
    </source>
</reference>
<keyword evidence="12" id="KW-1185">Reference proteome</keyword>
<evidence type="ECO:0000256" key="4">
    <source>
        <dbReference type="ARBA" id="ARBA00022692"/>
    </source>
</evidence>
<dbReference type="PROSITE" id="PS50920">
    <property type="entry name" value="SOLCAR"/>
    <property type="match status" value="2"/>
</dbReference>
<dbReference type="GO" id="GO:0016020">
    <property type="term" value="C:membrane"/>
    <property type="evidence" value="ECO:0007669"/>
    <property type="project" value="UniProtKB-SubCell"/>
</dbReference>
<keyword evidence="4 8" id="KW-0812">Transmembrane</keyword>
<feature type="repeat" description="Solcar" evidence="8">
    <location>
        <begin position="5"/>
        <end position="90"/>
    </location>
</feature>
<evidence type="ECO:0000256" key="3">
    <source>
        <dbReference type="ARBA" id="ARBA00022448"/>
    </source>
</evidence>
<feature type="transmembrane region" description="Helical" evidence="10">
    <location>
        <begin position="66"/>
        <end position="87"/>
    </location>
</feature>
<proteinExistence type="inferred from homology"/>
<organism evidence="11 12">
    <name type="scientific">Fistulina hepatica ATCC 64428</name>
    <dbReference type="NCBI Taxonomy" id="1128425"/>
    <lineage>
        <taxon>Eukaryota</taxon>
        <taxon>Fungi</taxon>
        <taxon>Dikarya</taxon>
        <taxon>Basidiomycota</taxon>
        <taxon>Agaricomycotina</taxon>
        <taxon>Agaricomycetes</taxon>
        <taxon>Agaricomycetidae</taxon>
        <taxon>Agaricales</taxon>
        <taxon>Fistulinaceae</taxon>
        <taxon>Fistulina</taxon>
    </lineage>
</organism>
<evidence type="ECO:0000256" key="5">
    <source>
        <dbReference type="ARBA" id="ARBA00022737"/>
    </source>
</evidence>
<evidence type="ECO:0000256" key="1">
    <source>
        <dbReference type="ARBA" id="ARBA00004141"/>
    </source>
</evidence>
<dbReference type="PANTHER" id="PTHR45939:SF2">
    <property type="entry name" value="CARRIER PROTEIN, PUTATIVE (AFU_ORTHOLOGUE AFUA_2G13870)-RELATED"/>
    <property type="match status" value="1"/>
</dbReference>
<dbReference type="Proteomes" id="UP000054144">
    <property type="component" value="Unassembled WGS sequence"/>
</dbReference>
<dbReference type="EMBL" id="KN882043">
    <property type="protein sequence ID" value="KIY46218.1"/>
    <property type="molecule type" value="Genomic_DNA"/>
</dbReference>
<keyword evidence="6 10" id="KW-1133">Transmembrane helix</keyword>
<evidence type="ECO:0000256" key="2">
    <source>
        <dbReference type="ARBA" id="ARBA00006375"/>
    </source>
</evidence>
<evidence type="ECO:0000256" key="9">
    <source>
        <dbReference type="RuleBase" id="RU000488"/>
    </source>
</evidence>
<dbReference type="InterPro" id="IPR018108">
    <property type="entry name" value="MCP_transmembrane"/>
</dbReference>
<evidence type="ECO:0000313" key="11">
    <source>
        <dbReference type="EMBL" id="KIY46218.1"/>
    </source>
</evidence>
<feature type="repeat" description="Solcar" evidence="8">
    <location>
        <begin position="100"/>
        <end position="200"/>
    </location>
</feature>
<evidence type="ECO:0000256" key="10">
    <source>
        <dbReference type="SAM" id="Phobius"/>
    </source>
</evidence>
<gene>
    <name evidence="11" type="ORF">FISHEDRAFT_66639</name>
</gene>
<evidence type="ECO:0000256" key="8">
    <source>
        <dbReference type="PROSITE-ProRule" id="PRU00282"/>
    </source>
</evidence>
<keyword evidence="5" id="KW-0677">Repeat</keyword>
<evidence type="ECO:0000256" key="7">
    <source>
        <dbReference type="ARBA" id="ARBA00023136"/>
    </source>
</evidence>
<dbReference type="InterPro" id="IPR023395">
    <property type="entry name" value="MCP_dom_sf"/>
</dbReference>
<dbReference type="InterPro" id="IPR052217">
    <property type="entry name" value="Mito/Peroxisomal_Carrier"/>
</dbReference>
<dbReference type="Pfam" id="PF00153">
    <property type="entry name" value="Mito_carr"/>
    <property type="match status" value="2"/>
</dbReference>